<evidence type="ECO:0000313" key="3">
    <source>
        <dbReference type="EMBL" id="KFJ08410.1"/>
    </source>
</evidence>
<keyword evidence="4" id="KW-1185">Reference proteome</keyword>
<dbReference type="Proteomes" id="UP000029080">
    <property type="component" value="Unassembled WGS sequence"/>
</dbReference>
<dbReference type="Pfam" id="PF00498">
    <property type="entry name" value="FHA"/>
    <property type="match status" value="1"/>
</dbReference>
<dbReference type="SMART" id="SM00240">
    <property type="entry name" value="FHA"/>
    <property type="match status" value="1"/>
</dbReference>
<dbReference type="PROSITE" id="PS50006">
    <property type="entry name" value="FHA_DOMAIN"/>
    <property type="match status" value="1"/>
</dbReference>
<dbReference type="InterPro" id="IPR000253">
    <property type="entry name" value="FHA_dom"/>
</dbReference>
<organism evidence="3 4">
    <name type="scientific">Bifidobacterium tsurumiense</name>
    <dbReference type="NCBI Taxonomy" id="356829"/>
    <lineage>
        <taxon>Bacteria</taxon>
        <taxon>Bacillati</taxon>
        <taxon>Actinomycetota</taxon>
        <taxon>Actinomycetes</taxon>
        <taxon>Bifidobacteriales</taxon>
        <taxon>Bifidobacteriaceae</taxon>
        <taxon>Bifidobacterium</taxon>
    </lineage>
</organism>
<keyword evidence="1" id="KW-0597">Phosphoprotein</keyword>
<dbReference type="InterPro" id="IPR050923">
    <property type="entry name" value="Cell_Proc_Reg/RNA_Proc"/>
</dbReference>
<dbReference type="InterPro" id="IPR042287">
    <property type="entry name" value="FhaA_N_sf"/>
</dbReference>
<dbReference type="AlphaFoldDB" id="A0A087EKV9"/>
<reference evidence="3 4" key="1">
    <citation type="submission" date="2014-03" db="EMBL/GenBank/DDBJ databases">
        <title>Genomics of Bifidobacteria.</title>
        <authorList>
            <person name="Ventura M."/>
            <person name="Milani C."/>
            <person name="Lugli G.A."/>
        </authorList>
    </citation>
    <scope>NUCLEOTIDE SEQUENCE [LARGE SCALE GENOMIC DNA]</scope>
    <source>
        <strain evidence="3 4">JCM 13495</strain>
    </source>
</reference>
<feature type="domain" description="FHA" evidence="2">
    <location>
        <begin position="158"/>
        <end position="207"/>
    </location>
</feature>
<accession>A0A087EKV9</accession>
<dbReference type="CDD" id="cd00060">
    <property type="entry name" value="FHA"/>
    <property type="match status" value="1"/>
</dbReference>
<sequence>MTMSVLERFEKSVEGAVNGVFAKFGSKDLQPVDLARALEREIDAEAMPVDRDRTVAPNEYRFKLSTPDFDRIEQWGSETLANELADNLTQYAKSQRYAFVGPVVVIFEEDLDLTKGNFKLSAESVQGNAVPVTTDDQAQDNPMLEINGSQYLLTKEQTVIGRGSSCDIVIDDPGISRKHLEIDITDNGVIARDLGSTNGTYVEGHQVPAATLLDGNTITIGRTRILYWASSQDQE</sequence>
<evidence type="ECO:0000259" key="2">
    <source>
        <dbReference type="PROSITE" id="PS50006"/>
    </source>
</evidence>
<protein>
    <submittedName>
        <fullName evidence="3">FHA domain protein</fullName>
    </submittedName>
</protein>
<evidence type="ECO:0000256" key="1">
    <source>
        <dbReference type="ARBA" id="ARBA00022553"/>
    </source>
</evidence>
<evidence type="ECO:0000313" key="4">
    <source>
        <dbReference type="Proteomes" id="UP000029080"/>
    </source>
</evidence>
<gene>
    <name evidence="3" type="ORF">BITS_1715</name>
</gene>
<dbReference type="SUPFAM" id="SSF49879">
    <property type="entry name" value="SMAD/FHA domain"/>
    <property type="match status" value="1"/>
</dbReference>
<dbReference type="EMBL" id="JGZU01000001">
    <property type="protein sequence ID" value="KFJ08410.1"/>
    <property type="molecule type" value="Genomic_DNA"/>
</dbReference>
<dbReference type="Pfam" id="PF12401">
    <property type="entry name" value="FhaA_N"/>
    <property type="match status" value="1"/>
</dbReference>
<dbReference type="InterPro" id="IPR008984">
    <property type="entry name" value="SMAD_FHA_dom_sf"/>
</dbReference>
<dbReference type="eggNOG" id="COG1716">
    <property type="taxonomic scope" value="Bacteria"/>
</dbReference>
<dbReference type="STRING" id="356829.BITS_1715"/>
<name>A0A087EKV9_9BIFI</name>
<dbReference type="PANTHER" id="PTHR23308">
    <property type="entry name" value="NUCLEAR INHIBITOR OF PROTEIN PHOSPHATASE-1"/>
    <property type="match status" value="1"/>
</dbReference>
<dbReference type="Gene3D" id="2.60.200.20">
    <property type="match status" value="1"/>
</dbReference>
<dbReference type="Gene3D" id="3.30.2320.60">
    <property type="entry name" value="FhaA, phosphopeptide-binding domain (DUF3662)"/>
    <property type="match status" value="1"/>
</dbReference>
<dbReference type="InterPro" id="IPR022128">
    <property type="entry name" value="FhaA_N"/>
</dbReference>
<proteinExistence type="predicted"/>
<comment type="caution">
    <text evidence="3">The sequence shown here is derived from an EMBL/GenBank/DDBJ whole genome shotgun (WGS) entry which is preliminary data.</text>
</comment>